<dbReference type="InterPro" id="IPR007955">
    <property type="entry name" value="Bystin"/>
</dbReference>
<dbReference type="Proteomes" id="UP000011083">
    <property type="component" value="Unassembled WGS sequence"/>
</dbReference>
<dbReference type="GO" id="GO:0030688">
    <property type="term" value="C:preribosome, small subunit precursor"/>
    <property type="evidence" value="ECO:0007669"/>
    <property type="project" value="TreeGrafter"/>
</dbReference>
<dbReference type="RefSeq" id="XP_004333425.1">
    <property type="nucleotide sequence ID" value="XM_004333377.1"/>
</dbReference>
<dbReference type="PANTHER" id="PTHR12821:SF0">
    <property type="entry name" value="BYSTIN"/>
    <property type="match status" value="1"/>
</dbReference>
<dbReference type="GO" id="GO:0005737">
    <property type="term" value="C:cytoplasm"/>
    <property type="evidence" value="ECO:0007669"/>
    <property type="project" value="TreeGrafter"/>
</dbReference>
<dbReference type="STRING" id="1257118.L8GEG0"/>
<dbReference type="OMA" id="TKLPVIW"/>
<dbReference type="PANTHER" id="PTHR12821">
    <property type="entry name" value="BYSTIN"/>
    <property type="match status" value="1"/>
</dbReference>
<dbReference type="GO" id="GO:0006364">
    <property type="term" value="P:rRNA processing"/>
    <property type="evidence" value="ECO:0007669"/>
    <property type="project" value="TreeGrafter"/>
</dbReference>
<keyword evidence="4" id="KW-1185">Reference proteome</keyword>
<feature type="region of interest" description="Disordered" evidence="2">
    <location>
        <begin position="1"/>
        <end position="32"/>
    </location>
</feature>
<feature type="non-terminal residue" evidence="3">
    <location>
        <position position="1"/>
    </location>
</feature>
<evidence type="ECO:0000256" key="1">
    <source>
        <dbReference type="ARBA" id="ARBA00007114"/>
    </source>
</evidence>
<dbReference type="KEGG" id="acan:ACA1_136630"/>
<comment type="similarity">
    <text evidence="1">Belongs to the bystin family.</text>
</comment>
<dbReference type="GO" id="GO:0005730">
    <property type="term" value="C:nucleolus"/>
    <property type="evidence" value="ECO:0007669"/>
    <property type="project" value="TreeGrafter"/>
</dbReference>
<organism evidence="3 4">
    <name type="scientific">Acanthamoeba castellanii (strain ATCC 30010 / Neff)</name>
    <dbReference type="NCBI Taxonomy" id="1257118"/>
    <lineage>
        <taxon>Eukaryota</taxon>
        <taxon>Amoebozoa</taxon>
        <taxon>Discosea</taxon>
        <taxon>Longamoebia</taxon>
        <taxon>Centramoebida</taxon>
        <taxon>Acanthamoebidae</taxon>
        <taxon>Acanthamoeba</taxon>
    </lineage>
</organism>
<dbReference type="GO" id="GO:0030515">
    <property type="term" value="F:snoRNA binding"/>
    <property type="evidence" value="ECO:0007669"/>
    <property type="project" value="TreeGrafter"/>
</dbReference>
<accession>L8GEG0</accession>
<dbReference type="OrthoDB" id="2192561at2759"/>
<feature type="non-terminal residue" evidence="3">
    <location>
        <position position="345"/>
    </location>
</feature>
<dbReference type="AlphaFoldDB" id="L8GEG0"/>
<gene>
    <name evidence="3" type="ORF">ACA1_136630</name>
</gene>
<dbReference type="EMBL" id="KB008153">
    <property type="protein sequence ID" value="ELR11412.1"/>
    <property type="molecule type" value="Genomic_DNA"/>
</dbReference>
<reference evidence="3 4" key="1">
    <citation type="journal article" date="2013" name="Genome Biol.">
        <title>Genome of Acanthamoeba castellanii highlights extensive lateral gene transfer and early evolution of tyrosine kinase signaling.</title>
        <authorList>
            <person name="Clarke M."/>
            <person name="Lohan A.J."/>
            <person name="Liu B."/>
            <person name="Lagkouvardos I."/>
            <person name="Roy S."/>
            <person name="Zafar N."/>
            <person name="Bertelli C."/>
            <person name="Schilde C."/>
            <person name="Kianianmomeni A."/>
            <person name="Burglin T.R."/>
            <person name="Frech C."/>
            <person name="Turcotte B."/>
            <person name="Kopec K.O."/>
            <person name="Synnott J.M."/>
            <person name="Choo C."/>
            <person name="Paponov I."/>
            <person name="Finkler A."/>
            <person name="Soon Heng Tan C."/>
            <person name="Hutchins A.P."/>
            <person name="Weinmeier T."/>
            <person name="Rattei T."/>
            <person name="Chu J.S."/>
            <person name="Gimenez G."/>
            <person name="Irimia M."/>
            <person name="Rigden D.J."/>
            <person name="Fitzpatrick D.A."/>
            <person name="Lorenzo-Morales J."/>
            <person name="Bateman A."/>
            <person name="Chiu C.H."/>
            <person name="Tang P."/>
            <person name="Hegemann P."/>
            <person name="Fromm H."/>
            <person name="Raoult D."/>
            <person name="Greub G."/>
            <person name="Miranda-Saavedra D."/>
            <person name="Chen N."/>
            <person name="Nash P."/>
            <person name="Ginger M.L."/>
            <person name="Horn M."/>
            <person name="Schaap P."/>
            <person name="Caler L."/>
            <person name="Loftus B."/>
        </authorList>
    </citation>
    <scope>NUCLEOTIDE SEQUENCE [LARGE SCALE GENOMIC DNA]</scope>
    <source>
        <strain evidence="3 4">Neff</strain>
    </source>
</reference>
<dbReference type="GeneID" id="14911784"/>
<dbReference type="VEuPathDB" id="AmoebaDB:ACA1_136630"/>
<protein>
    <submittedName>
        <fullName evidence="3">Bystin, putative</fullName>
    </submittedName>
</protein>
<dbReference type="Pfam" id="PF05291">
    <property type="entry name" value="Bystin"/>
    <property type="match status" value="1"/>
</dbReference>
<feature type="compositionally biased region" description="Acidic residues" evidence="2">
    <location>
        <begin position="19"/>
        <end position="32"/>
    </location>
</feature>
<evidence type="ECO:0000313" key="4">
    <source>
        <dbReference type="Proteomes" id="UP000011083"/>
    </source>
</evidence>
<sequence length="345" mass="39668">RRERVSTRVRTTTKKHESSDEEDFDEDEGDYDQEEVILDPEEEKALAMWSAPEQPRRTLADIIMEKIKEKEMEMAREGQEGPPLQRLNPKVVEVYRGVGRLLAKYKSGKLPKAFKMVPTLTNWEEILYLTEPDHWSPVAVAAATKIFASNLNAKMAQRFYNLILLPHVRNDMEQNKKLNWHLYMALKKSVFKPAAFYKGIVLPLCESRNCTLREATIVASIIVKVSIPALQSAVALLKIAQMEYSGANSIFIRVLLDKKYSLPYRVIDALVDHFVGFIKEERMLPVLWHQALLVFVQRYKEDMTPNQKAQVKQLIKHQGHHTITGEILRELNESKSRGEGQPSAD</sequence>
<proteinExistence type="inferred from homology"/>
<name>L8GEG0_ACACF</name>
<evidence type="ECO:0000313" key="3">
    <source>
        <dbReference type="EMBL" id="ELR11412.1"/>
    </source>
</evidence>
<evidence type="ECO:0000256" key="2">
    <source>
        <dbReference type="SAM" id="MobiDB-lite"/>
    </source>
</evidence>